<evidence type="ECO:0000313" key="10">
    <source>
        <dbReference type="EMBL" id="OAF11730.1"/>
    </source>
</evidence>
<accession>A0A176YVJ2</accession>
<dbReference type="GO" id="GO:0046872">
    <property type="term" value="F:metal ion binding"/>
    <property type="evidence" value="ECO:0007669"/>
    <property type="project" value="UniProtKB-KW"/>
</dbReference>
<dbReference type="PANTHER" id="PTHR32439:SF0">
    <property type="entry name" value="FERREDOXIN--NITRITE REDUCTASE, CHLOROPLASTIC"/>
    <property type="match status" value="1"/>
</dbReference>
<dbReference type="AlphaFoldDB" id="A0A176YVJ2"/>
<dbReference type="InterPro" id="IPR045854">
    <property type="entry name" value="NO2/SO3_Rdtase_4Fe4S_sf"/>
</dbReference>
<dbReference type="InterPro" id="IPR012798">
    <property type="entry name" value="Cbl_synth_CobG-like"/>
</dbReference>
<dbReference type="GO" id="GO:0051539">
    <property type="term" value="F:4 iron, 4 sulfur cluster binding"/>
    <property type="evidence" value="ECO:0007669"/>
    <property type="project" value="UniProtKB-KW"/>
</dbReference>
<dbReference type="InterPro" id="IPR006066">
    <property type="entry name" value="NO2/SO3_Rdtase_FeS/sirohaem_BS"/>
</dbReference>
<keyword evidence="2" id="KW-0004">4Fe-4S</keyword>
<keyword evidence="5" id="KW-0560">Oxidoreductase</keyword>
<reference evidence="10 11" key="1">
    <citation type="submission" date="2016-03" db="EMBL/GenBank/DDBJ databases">
        <title>Draft Genome Sequence of the Strain BR 10245 (Bradyrhizobium sp.) isolated from nodules of Centrolobium paraense.</title>
        <authorList>
            <person name="Simoes-Araujo J.L.Sr."/>
            <person name="Barauna A.C."/>
            <person name="Silva K."/>
            <person name="Zilli J.E."/>
        </authorList>
    </citation>
    <scope>NUCLEOTIDE SEQUENCE [LARGE SCALE GENOMIC DNA]</scope>
    <source>
        <strain evidence="10 11">BR 10245</strain>
    </source>
</reference>
<sequence length="600" mass="65258">MKLDTAPTADFSDEQKRYLEGFMSGLQVGRVGRAFVAGGAPANAGSAPSEPTGPDAAAIKAQDKLTAAGKKLTDQEKFKRELHPFDGYERLKDQARNNANPTPADNFRWRYYGIFWVAPAQTSYMARLRIPNGILKHWQISGLADLAEAYGGGYTHVTTRANFQIREIEPKNAVALIEGIQDIGLCSRGSGADNIRNVTGTPTAGIDPQELLDTRSYAREWHYHILNDRSLYGLPRKFNVAFDGAGRIAVLEETNDIAFSAVEVKDGFGVDAGVWFRLGIGGITGHKDFAKYSGIVVRPEDATAVADAIVRVFIEHGDRTNRTKARLKYVLDSMGHDQFLKLVEERLKKPFARVPADAFAPRPSFDRMAHVGVHKQKQAGLNWVGVALPVGKLTCEQMRGIARIAQDLGDGDIRLTVWQNFLISGVRDENVALVTAAVEKLGLATQVSNVRAGLIACTGNAGCKFAASDTKRHAAAIGDWCDARINLDTPLNIHLTGCHHSCAQHYISDIGLIAAKVPGATEEDQVEGYHLFTGGGFGPDADIGQEVYHDVKAEDAPKRVEGLLKAYLANRTSPDETFLAFSRRHDGEALRKLAGAEVTA</sequence>
<evidence type="ECO:0000256" key="7">
    <source>
        <dbReference type="ARBA" id="ARBA00023014"/>
    </source>
</evidence>
<dbReference type="InterPro" id="IPR006067">
    <property type="entry name" value="NO2/SO3_Rdtase_4Fe4S_dom"/>
</dbReference>
<comment type="caution">
    <text evidence="10">The sequence shown here is derived from an EMBL/GenBank/DDBJ whole genome shotgun (WGS) entry which is preliminary data.</text>
</comment>
<organism evidence="10 11">
    <name type="scientific">Bradyrhizobium centrolobii</name>
    <dbReference type="NCBI Taxonomy" id="1505087"/>
    <lineage>
        <taxon>Bacteria</taxon>
        <taxon>Pseudomonadati</taxon>
        <taxon>Pseudomonadota</taxon>
        <taxon>Alphaproteobacteria</taxon>
        <taxon>Hyphomicrobiales</taxon>
        <taxon>Nitrobacteraceae</taxon>
        <taxon>Bradyrhizobium</taxon>
    </lineage>
</organism>
<dbReference type="InterPro" id="IPR051329">
    <property type="entry name" value="NIR_SIR_4Fe-4S"/>
</dbReference>
<name>A0A176YVJ2_9BRAD</name>
<dbReference type="STRING" id="1505087.AYJ54_07640"/>
<evidence type="ECO:0000256" key="4">
    <source>
        <dbReference type="ARBA" id="ARBA00022723"/>
    </source>
</evidence>
<feature type="domain" description="Nitrite/sulphite reductase 4Fe-4S" evidence="8">
    <location>
        <begin position="454"/>
        <end position="568"/>
    </location>
</feature>
<dbReference type="Pfam" id="PF01077">
    <property type="entry name" value="NIR_SIR"/>
    <property type="match status" value="2"/>
</dbReference>
<dbReference type="GO" id="GO:0016491">
    <property type="term" value="F:oxidoreductase activity"/>
    <property type="evidence" value="ECO:0007669"/>
    <property type="project" value="UniProtKB-KW"/>
</dbReference>
<evidence type="ECO:0000313" key="11">
    <source>
        <dbReference type="Proteomes" id="UP000076959"/>
    </source>
</evidence>
<dbReference type="PRINTS" id="PR00397">
    <property type="entry name" value="SIROHAEM"/>
</dbReference>
<dbReference type="Proteomes" id="UP000076959">
    <property type="component" value="Unassembled WGS sequence"/>
</dbReference>
<dbReference type="NCBIfam" id="NF007126">
    <property type="entry name" value="PRK09567.1"/>
    <property type="match status" value="1"/>
</dbReference>
<dbReference type="RefSeq" id="WP_063699149.1">
    <property type="nucleotide sequence ID" value="NZ_LUUB01000045.1"/>
</dbReference>
<evidence type="ECO:0000256" key="3">
    <source>
        <dbReference type="ARBA" id="ARBA00022617"/>
    </source>
</evidence>
<keyword evidence="3" id="KW-0349">Heme</keyword>
<dbReference type="InterPro" id="IPR036136">
    <property type="entry name" value="Nit/Sulf_reduc_fer-like_dom_sf"/>
</dbReference>
<dbReference type="EMBL" id="LUUB01000045">
    <property type="protein sequence ID" value="OAF11730.1"/>
    <property type="molecule type" value="Genomic_DNA"/>
</dbReference>
<dbReference type="SUPFAM" id="SSF56014">
    <property type="entry name" value="Nitrite and sulphite reductase 4Fe-4S domain-like"/>
    <property type="match status" value="2"/>
</dbReference>
<dbReference type="Pfam" id="PF03460">
    <property type="entry name" value="NIR_SIR_ferr"/>
    <property type="match status" value="2"/>
</dbReference>
<keyword evidence="6" id="KW-0408">Iron</keyword>
<evidence type="ECO:0000256" key="6">
    <source>
        <dbReference type="ARBA" id="ARBA00023004"/>
    </source>
</evidence>
<dbReference type="Gene3D" id="3.90.480.10">
    <property type="entry name" value="Sulfite Reductase Hemoprotein,Domain 2"/>
    <property type="match status" value="1"/>
</dbReference>
<dbReference type="InterPro" id="IPR005117">
    <property type="entry name" value="NiRdtase/SiRdtase_haem-b_fer"/>
</dbReference>
<proteinExistence type="inferred from homology"/>
<comment type="similarity">
    <text evidence="1">Belongs to the nitrite and sulfite reductase 4Fe-4S domain family.</text>
</comment>
<evidence type="ECO:0000259" key="9">
    <source>
        <dbReference type="Pfam" id="PF03460"/>
    </source>
</evidence>
<dbReference type="PANTHER" id="PTHR32439">
    <property type="entry name" value="FERREDOXIN--NITRITE REDUCTASE, CHLOROPLASTIC"/>
    <property type="match status" value="1"/>
</dbReference>
<feature type="domain" description="Nitrite/sulphite reductase 4Fe-4S" evidence="8">
    <location>
        <begin position="192"/>
        <end position="350"/>
    </location>
</feature>
<dbReference type="NCBIfam" id="TIGR02435">
    <property type="entry name" value="CobG"/>
    <property type="match status" value="1"/>
</dbReference>
<feature type="domain" description="Nitrite/Sulfite reductase ferredoxin-like" evidence="9">
    <location>
        <begin position="374"/>
        <end position="439"/>
    </location>
</feature>
<keyword evidence="4" id="KW-0479">Metal-binding</keyword>
<evidence type="ECO:0000259" key="8">
    <source>
        <dbReference type="Pfam" id="PF01077"/>
    </source>
</evidence>
<evidence type="ECO:0000256" key="5">
    <source>
        <dbReference type="ARBA" id="ARBA00023002"/>
    </source>
</evidence>
<gene>
    <name evidence="10" type="primary">nirA</name>
    <name evidence="10" type="ORF">AYJ54_07640</name>
</gene>
<evidence type="ECO:0000256" key="2">
    <source>
        <dbReference type="ARBA" id="ARBA00022485"/>
    </source>
</evidence>
<dbReference type="Gene3D" id="3.30.413.10">
    <property type="entry name" value="Sulfite Reductase Hemoprotein, domain 1"/>
    <property type="match status" value="2"/>
</dbReference>
<keyword evidence="7" id="KW-0411">Iron-sulfur</keyword>
<keyword evidence="11" id="KW-1185">Reference proteome</keyword>
<feature type="domain" description="Nitrite/Sulfite reductase ferredoxin-like" evidence="9">
    <location>
        <begin position="123"/>
        <end position="181"/>
    </location>
</feature>
<dbReference type="PROSITE" id="PS00365">
    <property type="entry name" value="NIR_SIR"/>
    <property type="match status" value="1"/>
</dbReference>
<protein>
    <submittedName>
        <fullName evidence="10">Ferredoxin--nitrite reductase</fullName>
    </submittedName>
</protein>
<dbReference type="SUPFAM" id="SSF55124">
    <property type="entry name" value="Nitrite/Sulfite reductase N-terminal domain-like"/>
    <property type="match status" value="2"/>
</dbReference>
<evidence type="ECO:0000256" key="1">
    <source>
        <dbReference type="ARBA" id="ARBA00010429"/>
    </source>
</evidence>
<dbReference type="GO" id="GO:0020037">
    <property type="term" value="F:heme binding"/>
    <property type="evidence" value="ECO:0007669"/>
    <property type="project" value="InterPro"/>
</dbReference>